<dbReference type="AlphaFoldDB" id="A0A6G1WQP3"/>
<reference evidence="1" key="1">
    <citation type="journal article" date="2013" name="Genome Biol.">
        <title>Comparative genomics of the core and accessory genomes of 48 Sinorhizobium strains comprising five genospecies.</title>
        <authorList>
            <person name="Sugawara M."/>
            <person name="Epstein B."/>
            <person name="Badgley B.D."/>
            <person name="Unno T."/>
            <person name="Xu L."/>
            <person name="Reese J."/>
            <person name="Gyaneshwar P."/>
            <person name="Denny R."/>
            <person name="Mudge J."/>
            <person name="Bharti A.K."/>
            <person name="Farmer A.D."/>
            <person name="May G.D."/>
            <person name="Woodward J.E."/>
            <person name="Medigue C."/>
            <person name="Vallenet D."/>
            <person name="Lajus A."/>
            <person name="Rouy Z."/>
            <person name="Martinez-Vaz B."/>
            <person name="Tiffin P."/>
            <person name="Young N.D."/>
            <person name="Sadowsky M.J."/>
        </authorList>
    </citation>
    <scope>NUCLEOTIDE SEQUENCE</scope>
    <source>
        <strain evidence="1">M1</strain>
    </source>
</reference>
<sequence length="193" mass="21366">MLIPKHRPVLVTAPAGPAVSLADVKKALHVQHSEDDGRLQDEIAAAVTHYEGPDGILGGVILSEQNWRQDFDRVEQKLLLPLRPVGDIVKVIWKDEDGTESTIGDTNYALLTDAGGRSYLRFHDSYELPNYLYEVAGASVEFATGYETVPADIKTAIIVRVQLQYDEAASNNGQNLERIEANLIRKYRRPGIA</sequence>
<comment type="caution">
    <text evidence="1">The sequence shown here is derived from an EMBL/GenBank/DDBJ whole genome shotgun (WGS) entry which is preliminary data.</text>
</comment>
<dbReference type="NCBIfam" id="TIGR02215">
    <property type="entry name" value="phage_chp_gp8"/>
    <property type="match status" value="1"/>
</dbReference>
<gene>
    <name evidence="1" type="ORF">GHJ91_23375</name>
</gene>
<proteinExistence type="predicted"/>
<organism evidence="1">
    <name type="scientific">Sinorhizobium medicae</name>
    <dbReference type="NCBI Taxonomy" id="110321"/>
    <lineage>
        <taxon>Bacteria</taxon>
        <taxon>Pseudomonadati</taxon>
        <taxon>Pseudomonadota</taxon>
        <taxon>Alphaproteobacteria</taxon>
        <taxon>Hyphomicrobiales</taxon>
        <taxon>Rhizobiaceae</taxon>
        <taxon>Sinorhizobium/Ensifer group</taxon>
        <taxon>Sinorhizobium</taxon>
    </lineage>
</organism>
<evidence type="ECO:0008006" key="2">
    <source>
        <dbReference type="Google" id="ProtNLM"/>
    </source>
</evidence>
<evidence type="ECO:0000313" key="1">
    <source>
        <dbReference type="EMBL" id="MQW72016.1"/>
    </source>
</evidence>
<protein>
    <recommendedName>
        <fullName evidence="2">Phage gp6-like head-tail connector protein</fullName>
    </recommendedName>
</protein>
<accession>A0A6G1WQP3</accession>
<dbReference type="InterPro" id="IPR011738">
    <property type="entry name" value="Phage_CHP"/>
</dbReference>
<name>A0A6G1WQP3_9HYPH</name>
<dbReference type="RefSeq" id="WP_153413542.1">
    <property type="nucleotide sequence ID" value="NZ_WISB01000125.1"/>
</dbReference>
<dbReference type="EMBL" id="WISB01000125">
    <property type="protein sequence ID" value="MQW72016.1"/>
    <property type="molecule type" value="Genomic_DNA"/>
</dbReference>